<reference evidence="6 7" key="1">
    <citation type="submission" date="2023-09" db="EMBL/GenBank/DDBJ databases">
        <title>Pangenome analysis of Batrachochytrium dendrobatidis and related Chytrids.</title>
        <authorList>
            <person name="Yacoub M.N."/>
            <person name="Stajich J.E."/>
            <person name="James T.Y."/>
        </authorList>
    </citation>
    <scope>NUCLEOTIDE SEQUENCE [LARGE SCALE GENOMIC DNA]</scope>
    <source>
        <strain evidence="6 7">JEL0888</strain>
    </source>
</reference>
<evidence type="ECO:0008006" key="8">
    <source>
        <dbReference type="Google" id="ProtNLM"/>
    </source>
</evidence>
<feature type="transmembrane region" description="Helical" evidence="5">
    <location>
        <begin position="279"/>
        <end position="304"/>
    </location>
</feature>
<keyword evidence="2 5" id="KW-0812">Transmembrane</keyword>
<dbReference type="InterPro" id="IPR037185">
    <property type="entry name" value="EmrE-like"/>
</dbReference>
<evidence type="ECO:0000313" key="6">
    <source>
        <dbReference type="EMBL" id="KAL2912979.1"/>
    </source>
</evidence>
<keyword evidence="7" id="KW-1185">Reference proteome</keyword>
<feature type="transmembrane region" description="Helical" evidence="5">
    <location>
        <begin position="140"/>
        <end position="158"/>
    </location>
</feature>
<dbReference type="SUPFAM" id="SSF103481">
    <property type="entry name" value="Multidrug resistance efflux transporter EmrE"/>
    <property type="match status" value="1"/>
</dbReference>
<evidence type="ECO:0000256" key="5">
    <source>
        <dbReference type="SAM" id="Phobius"/>
    </source>
</evidence>
<dbReference type="EMBL" id="JADGIZ020000054">
    <property type="protein sequence ID" value="KAL2912979.1"/>
    <property type="molecule type" value="Genomic_DNA"/>
</dbReference>
<name>A0ABR4N0H0_9FUNG</name>
<evidence type="ECO:0000256" key="3">
    <source>
        <dbReference type="ARBA" id="ARBA00022989"/>
    </source>
</evidence>
<keyword evidence="4 5" id="KW-0472">Membrane</keyword>
<feature type="transmembrane region" description="Helical" evidence="5">
    <location>
        <begin position="205"/>
        <end position="224"/>
    </location>
</feature>
<comment type="caution">
    <text evidence="6">The sequence shown here is derived from an EMBL/GenBank/DDBJ whole genome shotgun (WGS) entry which is preliminary data.</text>
</comment>
<proteinExistence type="predicted"/>
<dbReference type="PANTHER" id="PTHR10231">
    <property type="entry name" value="NUCLEOTIDE-SUGAR TRANSMEMBRANE TRANSPORTER"/>
    <property type="match status" value="1"/>
</dbReference>
<sequence length="380" mass="40678">MATLFGVPLKWISLVTLVVQNSALVLVMRYAQTLPGPRFLTSTAVVMSEVLKLAISLAVHIRDEGRTRRVTLRSLLDDFFGRDSDWAKMTVPAILYFIQNNLQYVAVHLLDAATFQVTYQMKIITTALFSVWLLAKPLSLLKWISLGILTFGIAVVQISGKKSPAPAPAAPASAASGEAAANLLATAATASPPADDSDPSGMGRFLGLVAVTIACILSGLAGVWQVLARSPVLFEKVLKGTKASLFLRNVQLSFFSVVSGLIFGVYLMDGAAVTENGFFYGYTIWAWAAILCQAIGGLIVAVVVKYADNILKGFATSIAIILSSVASVFIFDFVITTPFVIGAGLVLYATHLYSKPEVGNKIVSAKSDSHFIKLEAGEHR</sequence>
<evidence type="ECO:0000256" key="2">
    <source>
        <dbReference type="ARBA" id="ARBA00022692"/>
    </source>
</evidence>
<dbReference type="Pfam" id="PF04142">
    <property type="entry name" value="Nuc_sug_transp"/>
    <property type="match status" value="1"/>
</dbReference>
<dbReference type="PIRSF" id="PIRSF005799">
    <property type="entry name" value="UDP-gal_transpt"/>
    <property type="match status" value="1"/>
</dbReference>
<dbReference type="InterPro" id="IPR007271">
    <property type="entry name" value="Nuc_sug_transpt"/>
</dbReference>
<dbReference type="Proteomes" id="UP001527925">
    <property type="component" value="Unassembled WGS sequence"/>
</dbReference>
<feature type="transmembrane region" description="Helical" evidence="5">
    <location>
        <begin position="316"/>
        <end position="349"/>
    </location>
</feature>
<feature type="transmembrane region" description="Helical" evidence="5">
    <location>
        <begin position="12"/>
        <end position="32"/>
    </location>
</feature>
<protein>
    <recommendedName>
        <fullName evidence="8">UDP-galactose transporter</fullName>
    </recommendedName>
</protein>
<gene>
    <name evidence="6" type="ORF">HK105_207545</name>
</gene>
<organism evidence="6 7">
    <name type="scientific">Polyrhizophydium stewartii</name>
    <dbReference type="NCBI Taxonomy" id="2732419"/>
    <lineage>
        <taxon>Eukaryota</taxon>
        <taxon>Fungi</taxon>
        <taxon>Fungi incertae sedis</taxon>
        <taxon>Chytridiomycota</taxon>
        <taxon>Chytridiomycota incertae sedis</taxon>
        <taxon>Chytridiomycetes</taxon>
        <taxon>Rhizophydiales</taxon>
        <taxon>Rhizophydiales incertae sedis</taxon>
        <taxon>Polyrhizophydium</taxon>
    </lineage>
</organism>
<feature type="transmembrane region" description="Helical" evidence="5">
    <location>
        <begin position="38"/>
        <end position="59"/>
    </location>
</feature>
<accession>A0ABR4N0H0</accession>
<keyword evidence="3 5" id="KW-1133">Transmembrane helix</keyword>
<evidence type="ECO:0000256" key="4">
    <source>
        <dbReference type="ARBA" id="ARBA00023136"/>
    </source>
</evidence>
<dbReference type="NCBIfam" id="TIGR00803">
    <property type="entry name" value="nst"/>
    <property type="match status" value="2"/>
</dbReference>
<feature type="transmembrane region" description="Helical" evidence="5">
    <location>
        <begin position="245"/>
        <end position="267"/>
    </location>
</feature>
<evidence type="ECO:0000313" key="7">
    <source>
        <dbReference type="Proteomes" id="UP001527925"/>
    </source>
</evidence>
<evidence type="ECO:0000256" key="1">
    <source>
        <dbReference type="ARBA" id="ARBA00004141"/>
    </source>
</evidence>
<comment type="subcellular location">
    <subcellularLocation>
        <location evidence="1">Membrane</location>
        <topology evidence="1">Multi-pass membrane protein</topology>
    </subcellularLocation>
</comment>